<reference evidence="1 2" key="1">
    <citation type="submission" date="2024-09" db="EMBL/GenBank/DDBJ databases">
        <title>Novel species of the genus Pelomonas and Roseateles isolated from streams.</title>
        <authorList>
            <person name="Lu H."/>
        </authorList>
    </citation>
    <scope>NUCLEOTIDE SEQUENCE [LARGE SCALE GENOMIC DNA]</scope>
    <source>
        <strain evidence="1 2">DC23W</strain>
    </source>
</reference>
<keyword evidence="2" id="KW-1185">Reference proteome</keyword>
<evidence type="ECO:0000313" key="2">
    <source>
        <dbReference type="Proteomes" id="UP001606300"/>
    </source>
</evidence>
<evidence type="ECO:0008006" key="3">
    <source>
        <dbReference type="Google" id="ProtNLM"/>
    </source>
</evidence>
<protein>
    <recommendedName>
        <fullName evidence="3">Glycosyl transferase family 2</fullName>
    </recommendedName>
</protein>
<sequence length="136" mass="14515">MAVPEGADTYARLRAGHAAARGGYLCFLDAGDRPDPLFGARHLHAHRHGSLPMFTASDLRLLHADGTLMHGGILATATGWGGGALPAFAHTLRDWPLAPLPSLLIRRTPILDAFFGADSLPLPPRLAGWLLAHYLV</sequence>
<gene>
    <name evidence="1" type="ORF">ACG02S_24585</name>
</gene>
<dbReference type="SUPFAM" id="SSF53448">
    <property type="entry name" value="Nucleotide-diphospho-sugar transferases"/>
    <property type="match status" value="1"/>
</dbReference>
<dbReference type="Proteomes" id="UP001606300">
    <property type="component" value="Unassembled WGS sequence"/>
</dbReference>
<organism evidence="1 2">
    <name type="scientific">Pelomonas dachongensis</name>
    <dbReference type="NCBI Taxonomy" id="3299029"/>
    <lineage>
        <taxon>Bacteria</taxon>
        <taxon>Pseudomonadati</taxon>
        <taxon>Pseudomonadota</taxon>
        <taxon>Betaproteobacteria</taxon>
        <taxon>Burkholderiales</taxon>
        <taxon>Sphaerotilaceae</taxon>
        <taxon>Roseateles</taxon>
    </lineage>
</organism>
<dbReference type="RefSeq" id="WP_394473137.1">
    <property type="nucleotide sequence ID" value="NZ_JBIGHY010000016.1"/>
</dbReference>
<evidence type="ECO:0000313" key="1">
    <source>
        <dbReference type="EMBL" id="MFG6417077.1"/>
    </source>
</evidence>
<dbReference type="InterPro" id="IPR029044">
    <property type="entry name" value="Nucleotide-diphossugar_trans"/>
</dbReference>
<name>A0ABW7EVC9_9BURK</name>
<comment type="caution">
    <text evidence="1">The sequence shown here is derived from an EMBL/GenBank/DDBJ whole genome shotgun (WGS) entry which is preliminary data.</text>
</comment>
<dbReference type="EMBL" id="JBIGHY010000016">
    <property type="protein sequence ID" value="MFG6417077.1"/>
    <property type="molecule type" value="Genomic_DNA"/>
</dbReference>
<accession>A0ABW7EVC9</accession>
<proteinExistence type="predicted"/>